<dbReference type="OrthoDB" id="8663083at2"/>
<protein>
    <submittedName>
        <fullName evidence="1">2'-5' RNA ligase</fullName>
    </submittedName>
</protein>
<dbReference type="AlphaFoldDB" id="A0A2S5GIZ9"/>
<name>A0A2S5GIZ9_9BURK</name>
<reference evidence="1 2" key="1">
    <citation type="submission" date="2018-02" db="EMBL/GenBank/DDBJ databases">
        <title>Draft Genome of Achromobacter spanius stain 6.</title>
        <authorList>
            <person name="Gunasekera T.S."/>
            <person name="Radwan O."/>
            <person name="Ruiz O.N."/>
        </authorList>
    </citation>
    <scope>NUCLEOTIDE SEQUENCE [LARGE SCALE GENOMIC DNA]</scope>
    <source>
        <strain evidence="1 2">6</strain>
    </source>
</reference>
<sequence>MNTWPYPDFPPAEFRALSEADKELCITMIRAFCAEIALQEARGMRPDPNE</sequence>
<dbReference type="GO" id="GO:0016874">
    <property type="term" value="F:ligase activity"/>
    <property type="evidence" value="ECO:0007669"/>
    <property type="project" value="UniProtKB-KW"/>
</dbReference>
<evidence type="ECO:0000313" key="1">
    <source>
        <dbReference type="EMBL" id="PPA72843.1"/>
    </source>
</evidence>
<evidence type="ECO:0000313" key="2">
    <source>
        <dbReference type="Proteomes" id="UP000239990"/>
    </source>
</evidence>
<comment type="caution">
    <text evidence="1">The sequence shown here is derived from an EMBL/GenBank/DDBJ whole genome shotgun (WGS) entry which is preliminary data.</text>
</comment>
<gene>
    <name evidence="1" type="ORF">C4E15_28170</name>
</gene>
<dbReference type="Proteomes" id="UP000239990">
    <property type="component" value="Unassembled WGS sequence"/>
</dbReference>
<keyword evidence="1" id="KW-0436">Ligase</keyword>
<dbReference type="EMBL" id="PREU01000019">
    <property type="protein sequence ID" value="PPA72843.1"/>
    <property type="molecule type" value="Genomic_DNA"/>
</dbReference>
<accession>A0A2S5GIZ9</accession>
<proteinExistence type="predicted"/>
<organism evidence="1 2">
    <name type="scientific">Achromobacter spanius</name>
    <dbReference type="NCBI Taxonomy" id="217203"/>
    <lineage>
        <taxon>Bacteria</taxon>
        <taxon>Pseudomonadati</taxon>
        <taxon>Pseudomonadota</taxon>
        <taxon>Betaproteobacteria</taxon>
        <taxon>Burkholderiales</taxon>
        <taxon>Alcaligenaceae</taxon>
        <taxon>Achromobacter</taxon>
    </lineage>
</organism>